<protein>
    <submittedName>
        <fullName evidence="6">Retrovirus-related pol polyprotein from transposon TNT 1-94</fullName>
    </submittedName>
</protein>
<feature type="domain" description="CCHC-type" evidence="5">
    <location>
        <begin position="83"/>
        <end position="99"/>
    </location>
</feature>
<dbReference type="InterPro" id="IPR001878">
    <property type="entry name" value="Znf_CCHC"/>
</dbReference>
<keyword evidence="7" id="KW-1185">Reference proteome</keyword>
<dbReference type="SMART" id="SM00343">
    <property type="entry name" value="ZnF_C2HC"/>
    <property type="match status" value="1"/>
</dbReference>
<evidence type="ECO:0000313" key="6">
    <source>
        <dbReference type="EMBL" id="GJT41352.1"/>
    </source>
</evidence>
<keyword evidence="1" id="KW-0479">Metal-binding</keyword>
<accession>A0ABQ5DQF3</accession>
<dbReference type="EMBL" id="BQNB010015555">
    <property type="protein sequence ID" value="GJT41352.1"/>
    <property type="molecule type" value="Genomic_DNA"/>
</dbReference>
<sequence>MTQQSQAEFPQLDSGLAVPTFQQGEDPIKCINKAMTFLSAVASRVTVQQVQGRQTQSFAGTGNRGIATTSRGNYATSQAKVAKCYNCLGEGHMAKQCTQPKRPRNSAWFKEKLMLVESQEAGQILDEGKLSFIADPGIAKAEVVATACYTQNRSLIRKRHNKTPYELLHNRKPDLSYLHVFGALCYPTNDGEDLVPVVIAPEPVVSTDSPSSTTTDQDAPSMSTSQTTQEIPSLVISLGVEEADHDIKISHMDNNSSFDIPIPEPSSEESSSQVIIPNNVHSLNQPPEHINKWTKDHPLDNVIGDPSRLNLVGLKPCMKNSMSLNILNLGTGTSSGSCYDYHLEVDIQGEIDELGGVLKNKARLVARGYHHKEGIDFEESFAPLARLEAIRIFIAFTAQMNMIVNQMDVKTAFLNGILREEVYVSQPDGFVDPENPNHVYKLKKAISQAWYDLLSSFLLS</sequence>
<dbReference type="Gene3D" id="4.10.60.10">
    <property type="entry name" value="Zinc finger, CCHC-type"/>
    <property type="match status" value="1"/>
</dbReference>
<evidence type="ECO:0000259" key="5">
    <source>
        <dbReference type="PROSITE" id="PS50158"/>
    </source>
</evidence>
<dbReference type="Proteomes" id="UP001151760">
    <property type="component" value="Unassembled WGS sequence"/>
</dbReference>
<evidence type="ECO:0000256" key="4">
    <source>
        <dbReference type="SAM" id="MobiDB-lite"/>
    </source>
</evidence>
<keyword evidence="2" id="KW-0378">Hydrolase</keyword>
<name>A0ABQ5DQF3_9ASTR</name>
<feature type="compositionally biased region" description="Polar residues" evidence="4">
    <location>
        <begin position="217"/>
        <end position="230"/>
    </location>
</feature>
<dbReference type="Pfam" id="PF07727">
    <property type="entry name" value="RVT_2"/>
    <property type="match status" value="1"/>
</dbReference>
<dbReference type="SUPFAM" id="SSF57756">
    <property type="entry name" value="Retrovirus zinc finger-like domains"/>
    <property type="match status" value="1"/>
</dbReference>
<dbReference type="Pfam" id="PF00098">
    <property type="entry name" value="zf-CCHC"/>
    <property type="match status" value="1"/>
</dbReference>
<dbReference type="InterPro" id="IPR039537">
    <property type="entry name" value="Retrotran_Ty1/copia-like"/>
</dbReference>
<keyword evidence="3" id="KW-0862">Zinc</keyword>
<feature type="compositionally biased region" description="Low complexity" evidence="4">
    <location>
        <begin position="204"/>
        <end position="216"/>
    </location>
</feature>
<proteinExistence type="predicted"/>
<reference evidence="6" key="2">
    <citation type="submission" date="2022-01" db="EMBL/GenBank/DDBJ databases">
        <authorList>
            <person name="Yamashiro T."/>
            <person name="Shiraishi A."/>
            <person name="Satake H."/>
            <person name="Nakayama K."/>
        </authorList>
    </citation>
    <scope>NUCLEOTIDE SEQUENCE</scope>
</reference>
<reference evidence="6" key="1">
    <citation type="journal article" date="2022" name="Int. J. Mol. Sci.">
        <title>Draft Genome of Tanacetum Coccineum: Genomic Comparison of Closely Related Tanacetum-Family Plants.</title>
        <authorList>
            <person name="Yamashiro T."/>
            <person name="Shiraishi A."/>
            <person name="Nakayama K."/>
            <person name="Satake H."/>
        </authorList>
    </citation>
    <scope>NUCLEOTIDE SEQUENCE</scope>
</reference>
<comment type="caution">
    <text evidence="6">The sequence shown here is derived from an EMBL/GenBank/DDBJ whole genome shotgun (WGS) entry which is preliminary data.</text>
</comment>
<dbReference type="PROSITE" id="PS50158">
    <property type="entry name" value="ZF_CCHC"/>
    <property type="match status" value="1"/>
</dbReference>
<dbReference type="InterPro" id="IPR013103">
    <property type="entry name" value="RVT_2"/>
</dbReference>
<gene>
    <name evidence="6" type="ORF">Tco_0941217</name>
</gene>
<feature type="region of interest" description="Disordered" evidence="4">
    <location>
        <begin position="204"/>
        <end position="230"/>
    </location>
</feature>
<dbReference type="InterPro" id="IPR036875">
    <property type="entry name" value="Znf_CCHC_sf"/>
</dbReference>
<evidence type="ECO:0000256" key="3">
    <source>
        <dbReference type="PROSITE-ProRule" id="PRU00047"/>
    </source>
</evidence>
<evidence type="ECO:0000313" key="7">
    <source>
        <dbReference type="Proteomes" id="UP001151760"/>
    </source>
</evidence>
<dbReference type="PANTHER" id="PTHR42648:SF32">
    <property type="entry name" value="RIBONUCLEASE H-LIKE DOMAIN, GAG-PRE-INTEGRASE DOMAIN PROTEIN-RELATED"/>
    <property type="match status" value="1"/>
</dbReference>
<organism evidence="6 7">
    <name type="scientific">Tanacetum coccineum</name>
    <dbReference type="NCBI Taxonomy" id="301880"/>
    <lineage>
        <taxon>Eukaryota</taxon>
        <taxon>Viridiplantae</taxon>
        <taxon>Streptophyta</taxon>
        <taxon>Embryophyta</taxon>
        <taxon>Tracheophyta</taxon>
        <taxon>Spermatophyta</taxon>
        <taxon>Magnoliopsida</taxon>
        <taxon>eudicotyledons</taxon>
        <taxon>Gunneridae</taxon>
        <taxon>Pentapetalae</taxon>
        <taxon>asterids</taxon>
        <taxon>campanulids</taxon>
        <taxon>Asterales</taxon>
        <taxon>Asteraceae</taxon>
        <taxon>Asteroideae</taxon>
        <taxon>Anthemideae</taxon>
        <taxon>Anthemidinae</taxon>
        <taxon>Tanacetum</taxon>
    </lineage>
</organism>
<keyword evidence="3" id="KW-0863">Zinc-finger</keyword>
<evidence type="ECO:0000256" key="1">
    <source>
        <dbReference type="ARBA" id="ARBA00022723"/>
    </source>
</evidence>
<evidence type="ECO:0000256" key="2">
    <source>
        <dbReference type="ARBA" id="ARBA00022801"/>
    </source>
</evidence>
<dbReference type="PANTHER" id="PTHR42648">
    <property type="entry name" value="TRANSPOSASE, PUTATIVE-RELATED"/>
    <property type="match status" value="1"/>
</dbReference>